<organism evidence="2 3">
    <name type="scientific">Choiromyces venosus 120613-1</name>
    <dbReference type="NCBI Taxonomy" id="1336337"/>
    <lineage>
        <taxon>Eukaryota</taxon>
        <taxon>Fungi</taxon>
        <taxon>Dikarya</taxon>
        <taxon>Ascomycota</taxon>
        <taxon>Pezizomycotina</taxon>
        <taxon>Pezizomycetes</taxon>
        <taxon>Pezizales</taxon>
        <taxon>Tuberaceae</taxon>
        <taxon>Choiromyces</taxon>
    </lineage>
</organism>
<feature type="domain" description="Mnd1 HTH" evidence="1">
    <location>
        <begin position="14"/>
        <end position="73"/>
    </location>
</feature>
<evidence type="ECO:0000259" key="1">
    <source>
        <dbReference type="Pfam" id="PF03962"/>
    </source>
</evidence>
<dbReference type="AlphaFoldDB" id="A0A3N4JBY7"/>
<accession>A0A3N4JBY7</accession>
<dbReference type="InterPro" id="IPR040453">
    <property type="entry name" value="Mnd1_HTH"/>
</dbReference>
<dbReference type="STRING" id="1336337.A0A3N4JBY7"/>
<name>A0A3N4JBY7_9PEZI</name>
<reference evidence="2 3" key="1">
    <citation type="journal article" date="2018" name="Nat. Ecol. Evol.">
        <title>Pezizomycetes genomes reveal the molecular basis of ectomycorrhizal truffle lifestyle.</title>
        <authorList>
            <person name="Murat C."/>
            <person name="Payen T."/>
            <person name="Noel B."/>
            <person name="Kuo A."/>
            <person name="Morin E."/>
            <person name="Chen J."/>
            <person name="Kohler A."/>
            <person name="Krizsan K."/>
            <person name="Balestrini R."/>
            <person name="Da Silva C."/>
            <person name="Montanini B."/>
            <person name="Hainaut M."/>
            <person name="Levati E."/>
            <person name="Barry K.W."/>
            <person name="Belfiori B."/>
            <person name="Cichocki N."/>
            <person name="Clum A."/>
            <person name="Dockter R.B."/>
            <person name="Fauchery L."/>
            <person name="Guy J."/>
            <person name="Iotti M."/>
            <person name="Le Tacon F."/>
            <person name="Lindquist E.A."/>
            <person name="Lipzen A."/>
            <person name="Malagnac F."/>
            <person name="Mello A."/>
            <person name="Molinier V."/>
            <person name="Miyauchi S."/>
            <person name="Poulain J."/>
            <person name="Riccioni C."/>
            <person name="Rubini A."/>
            <person name="Sitrit Y."/>
            <person name="Splivallo R."/>
            <person name="Traeger S."/>
            <person name="Wang M."/>
            <person name="Zifcakova L."/>
            <person name="Wipf D."/>
            <person name="Zambonelli A."/>
            <person name="Paolocci F."/>
            <person name="Nowrousian M."/>
            <person name="Ottonello S."/>
            <person name="Baldrian P."/>
            <person name="Spatafora J.W."/>
            <person name="Henrissat B."/>
            <person name="Nagy L.G."/>
            <person name="Aury J.M."/>
            <person name="Wincker P."/>
            <person name="Grigoriev I.V."/>
            <person name="Bonfante P."/>
            <person name="Martin F.M."/>
        </authorList>
    </citation>
    <scope>NUCLEOTIDE SEQUENCE [LARGE SCALE GENOMIC DNA]</scope>
    <source>
        <strain evidence="2 3">120613-1</strain>
    </source>
</reference>
<evidence type="ECO:0000313" key="2">
    <source>
        <dbReference type="EMBL" id="RPA94797.1"/>
    </source>
</evidence>
<dbReference type="OrthoDB" id="9978204at2759"/>
<sequence length="200" mass="22563">MPPKSLPPAKLAQVLSHIHALNTTHTLKDLEKIIPAATGVSGMLVKDYLTALVDEGLLRVEKIGSGNWYWAFRSEETNTKRRILKNCLDDKEKLGLAILEVKREIGEIGAEVGEENDELVKRVQGLKVKKTGMVAEITGYEEGNVGRLRREIDEMRARINLTIDNLYTLEKYVKDVTGGDRETLDGCRKMFGMEEEMEYV</sequence>
<dbReference type="EMBL" id="ML120433">
    <property type="protein sequence ID" value="RPA94797.1"/>
    <property type="molecule type" value="Genomic_DNA"/>
</dbReference>
<dbReference type="Pfam" id="PF03962">
    <property type="entry name" value="Mnd1"/>
    <property type="match status" value="1"/>
</dbReference>
<proteinExistence type="predicted"/>
<gene>
    <name evidence="2" type="ORF">L873DRAFT_1837463</name>
</gene>
<protein>
    <submittedName>
        <fullName evidence="2">Meiotic nuclear division protein 1</fullName>
    </submittedName>
</protein>
<dbReference type="Proteomes" id="UP000276215">
    <property type="component" value="Unassembled WGS sequence"/>
</dbReference>
<keyword evidence="3" id="KW-1185">Reference proteome</keyword>
<evidence type="ECO:0000313" key="3">
    <source>
        <dbReference type="Proteomes" id="UP000276215"/>
    </source>
</evidence>